<dbReference type="HOGENOM" id="CLU_1676430_0_0_4"/>
<dbReference type="AlphaFoldDB" id="F5XVZ1"/>
<protein>
    <submittedName>
        <fullName evidence="1">Uncharacterized protein</fullName>
    </submittedName>
</protein>
<sequence>MPQGFNMIVLGSFNMPTVPAPAICAQHGQAVSPLQQVEFIRKLAATMMVGQMNRDMDGEVERVFRALSKMIGDGRHLRISLAMASAIGGNAQPARDLLAEGMDGWPDADAAKVSVAMALKISGDPQWIDVCERTLAASNDNDARLYAHQLLAQSGKS</sequence>
<dbReference type="STRING" id="365046.Rta_29900"/>
<evidence type="ECO:0000313" key="2">
    <source>
        <dbReference type="Proteomes" id="UP000008385"/>
    </source>
</evidence>
<gene>
    <name evidence="1" type="ordered locus">Rta_29900</name>
</gene>
<organism evidence="1 2">
    <name type="scientific">Ramlibacter tataouinensis (strain ATCC BAA-407 / DSM 14655 / LMG 21543 / TTB310)</name>
    <dbReference type="NCBI Taxonomy" id="365046"/>
    <lineage>
        <taxon>Bacteria</taxon>
        <taxon>Pseudomonadati</taxon>
        <taxon>Pseudomonadota</taxon>
        <taxon>Betaproteobacteria</taxon>
        <taxon>Burkholderiales</taxon>
        <taxon>Comamonadaceae</taxon>
        <taxon>Ramlibacter</taxon>
    </lineage>
</organism>
<reference evidence="1 2" key="2">
    <citation type="journal article" date="2011" name="PLoS ONE">
        <title>The Cyst-Dividing Bacterium Ramlibacter tataouinensis TTB310 Genome Reveals a Well-Stocked Toolbox for Adaptation to a Desert Environment.</title>
        <authorList>
            <person name="De Luca G."/>
            <person name="Barakat M."/>
            <person name="Ortet P."/>
            <person name="Fochesato S."/>
            <person name="Jourlin-Castelli C."/>
            <person name="Ansaldi M."/>
            <person name="Py B."/>
            <person name="Fichant G."/>
            <person name="Coutinho P.M."/>
            <person name="Voulhoux R."/>
            <person name="Bastien O."/>
            <person name="Marechal E."/>
            <person name="Henrissat B."/>
            <person name="Quentin Y."/>
            <person name="Noirot P."/>
            <person name="Filloux A."/>
            <person name="Mejean V."/>
            <person name="Dubow M.S."/>
            <person name="Barras F."/>
            <person name="Barbe V."/>
            <person name="Weissenbach J."/>
            <person name="Mihalcescu I."/>
            <person name="Vermeglio A."/>
            <person name="Achouak W."/>
            <person name="Heulin T."/>
        </authorList>
    </citation>
    <scope>NUCLEOTIDE SEQUENCE [LARGE SCALE GENOMIC DNA]</scope>
    <source>
        <strain evidence="2">ATCC BAA-407 / DSM 14655 / LMG 21543 / TTB310</strain>
    </source>
</reference>
<proteinExistence type="predicted"/>
<keyword evidence="2" id="KW-1185">Reference proteome</keyword>
<accession>F5XVZ1</accession>
<dbReference type="Proteomes" id="UP000008385">
    <property type="component" value="Chromosome"/>
</dbReference>
<reference evidence="2" key="1">
    <citation type="submission" date="2006-01" db="EMBL/GenBank/DDBJ databases">
        <title>Genome of the cyst-dividing bacterium Ramlibacter tataouinensis.</title>
        <authorList>
            <person name="Barakat M."/>
            <person name="Ortet P."/>
            <person name="De Luca G."/>
            <person name="Jourlin-Castelli C."/>
            <person name="Ansaldi M."/>
            <person name="Py B."/>
            <person name="Fichant G."/>
            <person name="Coutinho P."/>
            <person name="Voulhoux R."/>
            <person name="Bastien O."/>
            <person name="Roy S."/>
            <person name="Marechal E."/>
            <person name="Henrissat B."/>
            <person name="Quentin Y."/>
            <person name="Noirot P."/>
            <person name="Filloux A."/>
            <person name="Mejean V."/>
            <person name="DuBow M."/>
            <person name="Barras F."/>
            <person name="Heulin T."/>
        </authorList>
    </citation>
    <scope>NUCLEOTIDE SEQUENCE [LARGE SCALE GENOMIC DNA]</scope>
    <source>
        <strain evidence="2">ATCC BAA-407 / DSM 14655 / LMG 21543 / TTB310</strain>
    </source>
</reference>
<evidence type="ECO:0000313" key="1">
    <source>
        <dbReference type="EMBL" id="AEG94094.1"/>
    </source>
</evidence>
<dbReference type="KEGG" id="rta:Rta_29900"/>
<dbReference type="EMBL" id="CP000245">
    <property type="protein sequence ID" value="AEG94094.1"/>
    <property type="molecule type" value="Genomic_DNA"/>
</dbReference>
<name>F5XVZ1_RAMTT</name>